<dbReference type="Proteomes" id="UP001175226">
    <property type="component" value="Unassembled WGS sequence"/>
</dbReference>
<accession>A0AA39MEC7</accession>
<evidence type="ECO:0000313" key="1">
    <source>
        <dbReference type="EMBL" id="KAK0431147.1"/>
    </source>
</evidence>
<dbReference type="EMBL" id="JAUEPT010000121">
    <property type="protein sequence ID" value="KAK0431147.1"/>
    <property type="molecule type" value="Genomic_DNA"/>
</dbReference>
<organism evidence="1 2">
    <name type="scientific">Armillaria borealis</name>
    <dbReference type="NCBI Taxonomy" id="47425"/>
    <lineage>
        <taxon>Eukaryota</taxon>
        <taxon>Fungi</taxon>
        <taxon>Dikarya</taxon>
        <taxon>Basidiomycota</taxon>
        <taxon>Agaricomycotina</taxon>
        <taxon>Agaricomycetes</taxon>
        <taxon>Agaricomycetidae</taxon>
        <taxon>Agaricales</taxon>
        <taxon>Marasmiineae</taxon>
        <taxon>Physalacriaceae</taxon>
        <taxon>Armillaria</taxon>
    </lineage>
</organism>
<sequence length="195" mass="22050">MTAEMDRKRVKEWFQNHGSTKKTEASAIRINDIFPKRRTHALTAEEMYSQKFYATQVKPIVLQRKEGSMRGEVLKLIKDTMKEVFEAESEEVHQMVLQWVKEQVPLTAVEDSVLTPEMYAVAMKTALSQIKMFIAALSKATGCAIMTIMGGPDPCQNGKISSCGFHAGEDPQGRTFGQVFPNFKETYLSPFTQFL</sequence>
<protein>
    <submittedName>
        <fullName evidence="1">Uncharacterized protein</fullName>
    </submittedName>
</protein>
<dbReference type="AlphaFoldDB" id="A0AA39MEC7"/>
<name>A0AA39MEC7_9AGAR</name>
<evidence type="ECO:0000313" key="2">
    <source>
        <dbReference type="Proteomes" id="UP001175226"/>
    </source>
</evidence>
<keyword evidence="2" id="KW-1185">Reference proteome</keyword>
<reference evidence="1" key="1">
    <citation type="submission" date="2023-06" db="EMBL/GenBank/DDBJ databases">
        <authorList>
            <consortium name="Lawrence Berkeley National Laboratory"/>
            <person name="Ahrendt S."/>
            <person name="Sahu N."/>
            <person name="Indic B."/>
            <person name="Wong-Bajracharya J."/>
            <person name="Merenyi Z."/>
            <person name="Ke H.-M."/>
            <person name="Monk M."/>
            <person name="Kocsube S."/>
            <person name="Drula E."/>
            <person name="Lipzen A."/>
            <person name="Balint B."/>
            <person name="Henrissat B."/>
            <person name="Andreopoulos B."/>
            <person name="Martin F.M."/>
            <person name="Harder C.B."/>
            <person name="Rigling D."/>
            <person name="Ford K.L."/>
            <person name="Foster G.D."/>
            <person name="Pangilinan J."/>
            <person name="Papanicolaou A."/>
            <person name="Barry K."/>
            <person name="LaButti K."/>
            <person name="Viragh M."/>
            <person name="Koriabine M."/>
            <person name="Yan M."/>
            <person name="Riley R."/>
            <person name="Champramary S."/>
            <person name="Plett K.L."/>
            <person name="Tsai I.J."/>
            <person name="Slot J."/>
            <person name="Sipos G."/>
            <person name="Plett J."/>
            <person name="Nagy L.G."/>
            <person name="Grigoriev I.V."/>
        </authorList>
    </citation>
    <scope>NUCLEOTIDE SEQUENCE</scope>
    <source>
        <strain evidence="1">FPL87.14</strain>
    </source>
</reference>
<comment type="caution">
    <text evidence="1">The sequence shown here is derived from an EMBL/GenBank/DDBJ whole genome shotgun (WGS) entry which is preliminary data.</text>
</comment>
<proteinExistence type="predicted"/>
<gene>
    <name evidence="1" type="ORF">EV421DRAFT_1912116</name>
</gene>